<evidence type="ECO:0000256" key="1">
    <source>
        <dbReference type="ARBA" id="ARBA00022475"/>
    </source>
</evidence>
<reference evidence="12 13" key="1">
    <citation type="submission" date="2019-03" db="EMBL/GenBank/DDBJ databases">
        <title>Genomic Encyclopedia of Type Strains, Phase IV (KMG-IV): sequencing the most valuable type-strain genomes for metagenomic binning, comparative biology and taxonomic classification.</title>
        <authorList>
            <person name="Goeker M."/>
        </authorList>
    </citation>
    <scope>NUCLEOTIDE SEQUENCE [LARGE SCALE GENOMIC DNA]</scope>
    <source>
        <strain evidence="12 13">DSM 7445</strain>
    </source>
</reference>
<dbReference type="EMBL" id="SLZQ01000017">
    <property type="protein sequence ID" value="TCS33302.1"/>
    <property type="molecule type" value="Genomic_DNA"/>
</dbReference>
<dbReference type="GO" id="GO:0008758">
    <property type="term" value="F:UDP-2,3-diacylglucosamine hydrolase activity"/>
    <property type="evidence" value="ECO:0007669"/>
    <property type="project" value="UniProtKB-UniRule"/>
</dbReference>
<sequence>MTDSYQANAAQPETVALFVSDVHLQESMPKTTETFLGFLQHHASRARQVYLLGDLFEYWAGDDDLETPYLQQITTALRRLSDAGVALFWVGGNRDFLVSKDFASATGATLLDEPYVTNIGGHRLVLVHGDAQCTDDAGYMAFRTQVRQPQWQQQFLSMPLAQRKAIIAGMRDQSRAANSEKSYEIMDVNAKAIDELFDASEAELMIHGHTHRPALHRYASPKGERQRYVLPDWDCDIESPRGGWIAITADGAIHRIGLDGRELTE</sequence>
<evidence type="ECO:0000256" key="6">
    <source>
        <dbReference type="ARBA" id="ARBA00022801"/>
    </source>
</evidence>
<dbReference type="GO" id="GO:0009245">
    <property type="term" value="P:lipid A biosynthetic process"/>
    <property type="evidence" value="ECO:0007669"/>
    <property type="project" value="UniProtKB-UniRule"/>
</dbReference>
<dbReference type="OrthoDB" id="9783283at2"/>
<dbReference type="GO" id="GO:0019897">
    <property type="term" value="C:extrinsic component of plasma membrane"/>
    <property type="evidence" value="ECO:0007669"/>
    <property type="project" value="UniProtKB-UniRule"/>
</dbReference>
<name>A0A4R3HPX2_PAULE</name>
<evidence type="ECO:0000256" key="3">
    <source>
        <dbReference type="ARBA" id="ARBA00022519"/>
    </source>
</evidence>
<proteinExistence type="inferred from homology"/>
<keyword evidence="2 10" id="KW-0444">Lipid biosynthesis</keyword>
<dbReference type="GO" id="GO:0005737">
    <property type="term" value="C:cytoplasm"/>
    <property type="evidence" value="ECO:0007669"/>
    <property type="project" value="InterPro"/>
</dbReference>
<comment type="pathway">
    <text evidence="10">Glycolipid biosynthesis; lipid IV(A) biosynthesis; lipid IV(A) from (3R)-3-hydroxytetradecanoyl-[acyl-carrier-protein] and UDP-N-acetyl-alpha-D-glucosamine: step 4/6.</text>
</comment>
<feature type="binding site" evidence="10">
    <location>
        <position position="21"/>
    </location>
    <ligand>
        <name>Mn(2+)</name>
        <dbReference type="ChEBI" id="CHEBI:29035"/>
        <label>1</label>
    </ligand>
</feature>
<feature type="binding site" evidence="10">
    <location>
        <position position="136"/>
    </location>
    <ligand>
        <name>substrate</name>
    </ligand>
</feature>
<evidence type="ECO:0000256" key="5">
    <source>
        <dbReference type="ARBA" id="ARBA00022723"/>
    </source>
</evidence>
<keyword evidence="1 10" id="KW-1003">Cell membrane</keyword>
<feature type="binding site" evidence="10">
    <location>
        <position position="178"/>
    </location>
    <ligand>
        <name>substrate</name>
    </ligand>
</feature>
<gene>
    <name evidence="10" type="primary">lpxH</name>
    <name evidence="12" type="ORF">EDC30_11756</name>
</gene>
<feature type="binding site" evidence="10">
    <location>
        <begin position="93"/>
        <end position="94"/>
    </location>
    <ligand>
        <name>substrate</name>
    </ligand>
</feature>
<dbReference type="SUPFAM" id="SSF56300">
    <property type="entry name" value="Metallo-dependent phosphatases"/>
    <property type="match status" value="1"/>
</dbReference>
<dbReference type="NCBIfam" id="TIGR01854">
    <property type="entry name" value="lipid_A_lpxH"/>
    <property type="match status" value="1"/>
</dbReference>
<comment type="catalytic activity">
    <reaction evidence="10">
        <text>UDP-2-N,3-O-bis[(3R)-3-hydroxytetradecanoyl]-alpha-D-glucosamine + H2O = 2-N,3-O-bis[(3R)-3-hydroxytetradecanoyl]-alpha-D-glucosaminyl 1-phosphate + UMP + 2 H(+)</text>
        <dbReference type="Rhea" id="RHEA:25213"/>
        <dbReference type="ChEBI" id="CHEBI:15377"/>
        <dbReference type="ChEBI" id="CHEBI:15378"/>
        <dbReference type="ChEBI" id="CHEBI:57865"/>
        <dbReference type="ChEBI" id="CHEBI:57957"/>
        <dbReference type="ChEBI" id="CHEBI:78847"/>
        <dbReference type="EC" id="3.6.1.54"/>
    </reaction>
</comment>
<dbReference type="InterPro" id="IPR043461">
    <property type="entry name" value="LpxH-like"/>
</dbReference>
<keyword evidence="9 10" id="KW-0464">Manganese</keyword>
<evidence type="ECO:0000259" key="11">
    <source>
        <dbReference type="Pfam" id="PF00149"/>
    </source>
</evidence>
<dbReference type="PANTHER" id="PTHR34990:SF1">
    <property type="entry name" value="UDP-2,3-DIACYLGLUCOSAMINE HYDROLASE"/>
    <property type="match status" value="1"/>
</dbReference>
<comment type="function">
    <text evidence="10">Hydrolyzes the pyrophosphate bond of UDP-2,3-diacylglucosamine to yield 2,3-diacylglucosamine 1-phosphate (lipid X) and UMP by catalyzing the attack of water at the alpha-P atom. Involved in the biosynthesis of lipid A, a phosphorylated glycolipid that anchors the lipopolysaccharide to the outer membrane of the cell.</text>
</comment>
<dbReference type="InterPro" id="IPR029052">
    <property type="entry name" value="Metallo-depent_PP-like"/>
</dbReference>
<evidence type="ECO:0000256" key="10">
    <source>
        <dbReference type="HAMAP-Rule" id="MF_00575"/>
    </source>
</evidence>
<evidence type="ECO:0000313" key="12">
    <source>
        <dbReference type="EMBL" id="TCS33302.1"/>
    </source>
</evidence>
<protein>
    <recommendedName>
        <fullName evidence="10">UDP-2,3-diacylglucosamine hydrolase</fullName>
        <ecNumber evidence="10">3.6.1.54</ecNumber>
    </recommendedName>
    <alternativeName>
        <fullName evidence="10">UDP-2,3-diacylglucosamine diphosphatase</fullName>
    </alternativeName>
</protein>
<dbReference type="EC" id="3.6.1.54" evidence="10"/>
<keyword evidence="8 10" id="KW-0472">Membrane</keyword>
<keyword evidence="13" id="KW-1185">Reference proteome</keyword>
<keyword evidence="3 10" id="KW-0997">Cell inner membrane</keyword>
<feature type="binding site" evidence="10">
    <location>
        <position position="128"/>
    </location>
    <ligand>
        <name>Mn(2+)</name>
        <dbReference type="ChEBI" id="CHEBI:29035"/>
        <label>2</label>
    </ligand>
</feature>
<dbReference type="PANTHER" id="PTHR34990">
    <property type="entry name" value="UDP-2,3-DIACYLGLUCOSAMINE HYDROLASE-RELATED"/>
    <property type="match status" value="1"/>
</dbReference>
<dbReference type="InterPro" id="IPR004843">
    <property type="entry name" value="Calcineurin-like_PHP"/>
</dbReference>
<accession>A0A4R3HPX2</accession>
<comment type="similarity">
    <text evidence="10">Belongs to the LpxH family.</text>
</comment>
<dbReference type="CDD" id="cd07398">
    <property type="entry name" value="MPP_YbbF-LpxH"/>
    <property type="match status" value="1"/>
</dbReference>
<evidence type="ECO:0000256" key="4">
    <source>
        <dbReference type="ARBA" id="ARBA00022556"/>
    </source>
</evidence>
<feature type="binding site" evidence="10">
    <location>
        <position position="209"/>
    </location>
    <ligand>
        <name>substrate</name>
    </ligand>
</feature>
<feature type="binding site" evidence="10">
    <location>
        <position position="54"/>
    </location>
    <ligand>
        <name>Mn(2+)</name>
        <dbReference type="ChEBI" id="CHEBI:29035"/>
        <label>1</label>
    </ligand>
</feature>
<dbReference type="UniPathway" id="UPA00359">
    <property type="reaction ID" value="UER00480"/>
</dbReference>
<feature type="binding site" evidence="10">
    <location>
        <position position="54"/>
    </location>
    <ligand>
        <name>Mn(2+)</name>
        <dbReference type="ChEBI" id="CHEBI:29035"/>
        <label>2</label>
    </ligand>
</feature>
<dbReference type="InterPro" id="IPR010138">
    <property type="entry name" value="UDP-diacylglucosamine_Hdrlase"/>
</dbReference>
<comment type="subcellular location">
    <subcellularLocation>
        <location evidence="10">Cell inner membrane</location>
        <topology evidence="10">Peripheral membrane protein</topology>
        <orientation evidence="10">Cytoplasmic side</orientation>
    </subcellularLocation>
</comment>
<dbReference type="AlphaFoldDB" id="A0A4R3HPX2"/>
<dbReference type="Pfam" id="PF00149">
    <property type="entry name" value="Metallophos"/>
    <property type="match status" value="1"/>
</dbReference>
<feature type="binding site" evidence="10">
    <location>
        <position position="23"/>
    </location>
    <ligand>
        <name>Mn(2+)</name>
        <dbReference type="ChEBI" id="CHEBI:29035"/>
        <label>1</label>
    </ligand>
</feature>
<dbReference type="HAMAP" id="MF_00575">
    <property type="entry name" value="LpxH"/>
    <property type="match status" value="1"/>
</dbReference>
<keyword evidence="6 10" id="KW-0378">Hydrolase</keyword>
<evidence type="ECO:0000256" key="9">
    <source>
        <dbReference type="ARBA" id="ARBA00023211"/>
    </source>
</evidence>
<feature type="binding site" evidence="10">
    <location>
        <position position="181"/>
    </location>
    <ligand>
        <name>substrate</name>
    </ligand>
</feature>
<evidence type="ECO:0000256" key="2">
    <source>
        <dbReference type="ARBA" id="ARBA00022516"/>
    </source>
</evidence>
<dbReference type="GO" id="GO:0030145">
    <property type="term" value="F:manganese ion binding"/>
    <property type="evidence" value="ECO:0007669"/>
    <property type="project" value="UniProtKB-UniRule"/>
</dbReference>
<dbReference type="Proteomes" id="UP000295382">
    <property type="component" value="Unassembled WGS sequence"/>
</dbReference>
<comment type="cofactor">
    <cofactor evidence="10">
        <name>Mn(2+)</name>
        <dbReference type="ChEBI" id="CHEBI:29035"/>
    </cofactor>
    <text evidence="10">Binds 2 Mn(2+) ions per subunit in a binuclear metal center.</text>
</comment>
<organism evidence="12 13">
    <name type="scientific">Paucimonas lemoignei</name>
    <name type="common">Pseudomonas lemoignei</name>
    <dbReference type="NCBI Taxonomy" id="29443"/>
    <lineage>
        <taxon>Bacteria</taxon>
        <taxon>Pseudomonadati</taxon>
        <taxon>Pseudomonadota</taxon>
        <taxon>Betaproteobacteria</taxon>
        <taxon>Burkholderiales</taxon>
        <taxon>Burkholderiaceae</taxon>
        <taxon>Paucimonas</taxon>
    </lineage>
</organism>
<feature type="binding site" evidence="10">
    <location>
        <position position="211"/>
    </location>
    <ligand>
        <name>Mn(2+)</name>
        <dbReference type="ChEBI" id="CHEBI:29035"/>
        <label>1</label>
    </ligand>
</feature>
<feature type="binding site" evidence="10">
    <location>
        <position position="174"/>
    </location>
    <ligand>
        <name>substrate</name>
    </ligand>
</feature>
<keyword evidence="4 10" id="KW-0441">Lipid A biosynthesis</keyword>
<feature type="binding site" evidence="10">
    <location>
        <position position="209"/>
    </location>
    <ligand>
        <name>Mn(2+)</name>
        <dbReference type="ChEBI" id="CHEBI:29035"/>
        <label>2</label>
    </ligand>
</feature>
<comment type="caution">
    <text evidence="12">The sequence shown here is derived from an EMBL/GenBank/DDBJ whole genome shotgun (WGS) entry which is preliminary data.</text>
</comment>
<keyword evidence="7 10" id="KW-0443">Lipid metabolism</keyword>
<feature type="domain" description="Calcineurin-like phosphoesterase" evidence="11">
    <location>
        <begin position="17"/>
        <end position="213"/>
    </location>
</feature>
<feature type="binding site" evidence="10">
    <location>
        <position position="93"/>
    </location>
    <ligand>
        <name>Mn(2+)</name>
        <dbReference type="ChEBI" id="CHEBI:29035"/>
        <label>2</label>
    </ligand>
</feature>
<evidence type="ECO:0000313" key="13">
    <source>
        <dbReference type="Proteomes" id="UP000295382"/>
    </source>
</evidence>
<keyword evidence="5 10" id="KW-0479">Metal-binding</keyword>
<evidence type="ECO:0000256" key="8">
    <source>
        <dbReference type="ARBA" id="ARBA00023136"/>
    </source>
</evidence>
<dbReference type="RefSeq" id="WP_132260259.1">
    <property type="nucleotide sequence ID" value="NZ_SLZQ01000017.1"/>
</dbReference>
<dbReference type="Gene3D" id="3.60.21.10">
    <property type="match status" value="1"/>
</dbReference>
<evidence type="ECO:0000256" key="7">
    <source>
        <dbReference type="ARBA" id="ARBA00023098"/>
    </source>
</evidence>
<dbReference type="NCBIfam" id="NF003743">
    <property type="entry name" value="PRK05340.1"/>
    <property type="match status" value="1"/>
</dbReference>